<proteinExistence type="predicted"/>
<sequence length="40" mass="4394">MSGRTVYLLFAEQTSPLDAEEGIDPLVGIVSSRRSSEVWP</sequence>
<dbReference type="Proteomes" id="UP000094793">
    <property type="component" value="Chromosome"/>
</dbReference>
<name>A0A1D7VYT0_BREAU</name>
<gene>
    <name evidence="1" type="ORF">BLSMQ_0271</name>
</gene>
<dbReference type="AlphaFoldDB" id="A0A1D7VYT0"/>
<dbReference type="GeneID" id="79383355"/>
<evidence type="ECO:0000313" key="2">
    <source>
        <dbReference type="Proteomes" id="UP000094793"/>
    </source>
</evidence>
<organism evidence="1 2">
    <name type="scientific">Brevibacterium aurantiacum</name>
    <dbReference type="NCBI Taxonomy" id="273384"/>
    <lineage>
        <taxon>Bacteria</taxon>
        <taxon>Bacillati</taxon>
        <taxon>Actinomycetota</taxon>
        <taxon>Actinomycetes</taxon>
        <taxon>Micrococcales</taxon>
        <taxon>Brevibacteriaceae</taxon>
        <taxon>Brevibacterium</taxon>
    </lineage>
</organism>
<reference evidence="2" key="1">
    <citation type="submission" date="2016-09" db="EMBL/GenBank/DDBJ databases">
        <title>Complete Genome Sequence of Brevibacterium linens SMQ-1335.</title>
        <authorList>
            <person name="de Melo A.G."/>
            <person name="Labrie S.J."/>
            <person name="Dumaresq J."/>
            <person name="Roberts R.J."/>
            <person name="Tremblay D.M."/>
            <person name="Moineau S."/>
        </authorList>
    </citation>
    <scope>NUCLEOTIDE SEQUENCE [LARGE SCALE GENOMIC DNA]</scope>
    <source>
        <strain evidence="2">SMQ-1335</strain>
    </source>
</reference>
<dbReference type="RefSeq" id="WP_009882186.1">
    <property type="nucleotide sequence ID" value="NZ_AAGP01000005.1"/>
</dbReference>
<dbReference type="KEGG" id="blin:BLSMQ_0271"/>
<protein>
    <submittedName>
        <fullName evidence="1">Uncharacterized protein</fullName>
    </submittedName>
</protein>
<dbReference type="PATRIC" id="fig|1703.10.peg.281"/>
<evidence type="ECO:0000313" key="1">
    <source>
        <dbReference type="EMBL" id="AOP51989.1"/>
    </source>
</evidence>
<accession>A0A1D7VYT0</accession>
<dbReference type="EMBL" id="CP017150">
    <property type="protein sequence ID" value="AOP51989.1"/>
    <property type="molecule type" value="Genomic_DNA"/>
</dbReference>